<accession>A0ACC2EWC8</accession>
<evidence type="ECO:0000313" key="1">
    <source>
        <dbReference type="EMBL" id="KAJ7570799.1"/>
    </source>
</evidence>
<evidence type="ECO:0000313" key="2">
    <source>
        <dbReference type="Proteomes" id="UP001162992"/>
    </source>
</evidence>
<dbReference type="Proteomes" id="UP001162992">
    <property type="component" value="Chromosome 1"/>
</dbReference>
<organism evidence="1 2">
    <name type="scientific">Diphasiastrum complanatum</name>
    <name type="common">Issler's clubmoss</name>
    <name type="synonym">Lycopodium complanatum</name>
    <dbReference type="NCBI Taxonomy" id="34168"/>
    <lineage>
        <taxon>Eukaryota</taxon>
        <taxon>Viridiplantae</taxon>
        <taxon>Streptophyta</taxon>
        <taxon>Embryophyta</taxon>
        <taxon>Tracheophyta</taxon>
        <taxon>Lycopodiopsida</taxon>
        <taxon>Lycopodiales</taxon>
        <taxon>Lycopodiaceae</taxon>
        <taxon>Lycopodioideae</taxon>
        <taxon>Diphasiastrum</taxon>
    </lineage>
</organism>
<protein>
    <submittedName>
        <fullName evidence="1">Uncharacterized protein</fullName>
    </submittedName>
</protein>
<sequence>MKKRCQAENPECGLETGTSIFNGSLKCIKCDVCCAEPGFCRECKCVLCGKVIKTFSKDNFIFRCHQRISEAGVCGHASHMDCALNAKMAEVVAHCGIDMEYLCRRCDKKTDLKGLVTHMLADLGVQNMRSYAQSNLIPTLWNDQGTLCDDNATGISETLVLRALEKIQSGEDIREVLRELCDRYNLEQENEALQREASLDQWLPSISSTANHISALPSPSDLQSNPVNGTSPVTSSRSCEIADPNNSSTHTGESVDPLTKQCASHHSLKGTKDAEDKDKQADSLTSSIAMEKVQKHLVFKDPEKSEVETFAAPEAPVAFDSTMSDLPSGESRGTRLAETSNDAMIQTMAEITSKAPDTTPIAPGALSHTPELLDSQYDSDIKDALKKLKERQKRKFSMKRDRLLALKNDLLNQHQELELARHDLVRQAPTMSLESVNALIKKISALAACMERQKMSFEAMLWSCETKGIDTEG</sequence>
<gene>
    <name evidence="1" type="ORF">O6H91_01G135600</name>
</gene>
<keyword evidence="2" id="KW-1185">Reference proteome</keyword>
<name>A0ACC2EWC8_DIPCM</name>
<proteinExistence type="predicted"/>
<dbReference type="EMBL" id="CM055092">
    <property type="protein sequence ID" value="KAJ7570799.1"/>
    <property type="molecule type" value="Genomic_DNA"/>
</dbReference>
<comment type="caution">
    <text evidence="1">The sequence shown here is derived from an EMBL/GenBank/DDBJ whole genome shotgun (WGS) entry which is preliminary data.</text>
</comment>
<reference evidence="2" key="1">
    <citation type="journal article" date="2024" name="Proc. Natl. Acad. Sci. U.S.A.">
        <title>Extraordinary preservation of gene collinearity over three hundred million years revealed in homosporous lycophytes.</title>
        <authorList>
            <person name="Li C."/>
            <person name="Wickell D."/>
            <person name="Kuo L.Y."/>
            <person name="Chen X."/>
            <person name="Nie B."/>
            <person name="Liao X."/>
            <person name="Peng D."/>
            <person name="Ji J."/>
            <person name="Jenkins J."/>
            <person name="Williams M."/>
            <person name="Shu S."/>
            <person name="Plott C."/>
            <person name="Barry K."/>
            <person name="Rajasekar S."/>
            <person name="Grimwood J."/>
            <person name="Han X."/>
            <person name="Sun S."/>
            <person name="Hou Z."/>
            <person name="He W."/>
            <person name="Dai G."/>
            <person name="Sun C."/>
            <person name="Schmutz J."/>
            <person name="Leebens-Mack J.H."/>
            <person name="Li F.W."/>
            <person name="Wang L."/>
        </authorList>
    </citation>
    <scope>NUCLEOTIDE SEQUENCE [LARGE SCALE GENOMIC DNA]</scope>
    <source>
        <strain evidence="2">cv. PW_Plant_1</strain>
    </source>
</reference>